<dbReference type="InterPro" id="IPR004513">
    <property type="entry name" value="FtsX"/>
</dbReference>
<dbReference type="STRING" id="1123014.SAMN02745746_03731"/>
<evidence type="ECO:0000256" key="3">
    <source>
        <dbReference type="ARBA" id="ARBA00011160"/>
    </source>
</evidence>
<evidence type="ECO:0000256" key="13">
    <source>
        <dbReference type="SAM" id="Phobius"/>
    </source>
</evidence>
<reference evidence="17" key="1">
    <citation type="submission" date="2017-04" db="EMBL/GenBank/DDBJ databases">
        <authorList>
            <person name="Varghese N."/>
            <person name="Submissions S."/>
        </authorList>
    </citation>
    <scope>NUCLEOTIDE SEQUENCE [LARGE SCALE GENOMIC DNA]</scope>
    <source>
        <strain evidence="17">DSM 22618</strain>
    </source>
</reference>
<proteinExistence type="inferred from homology"/>
<keyword evidence="5 12" id="KW-1003">Cell membrane</keyword>
<protein>
    <recommendedName>
        <fullName evidence="4 12">Cell division protein FtsX</fullName>
    </recommendedName>
</protein>
<evidence type="ECO:0000313" key="16">
    <source>
        <dbReference type="EMBL" id="SMF51948.1"/>
    </source>
</evidence>
<keyword evidence="7 12" id="KW-0132">Cell division</keyword>
<name>A0A1Y6C8V0_9NEIS</name>
<dbReference type="InterPro" id="IPR003838">
    <property type="entry name" value="ABC3_permease_C"/>
</dbReference>
<dbReference type="EMBL" id="FXAG01000028">
    <property type="protein sequence ID" value="SMF51948.1"/>
    <property type="molecule type" value="Genomic_DNA"/>
</dbReference>
<comment type="subunit">
    <text evidence="3">Forms a membrane-associated complex with FtsE.</text>
</comment>
<keyword evidence="11 12" id="KW-0131">Cell cycle</keyword>
<organism evidence="16 17">
    <name type="scientific">Pseudogulbenkiania subflava DSM 22618</name>
    <dbReference type="NCBI Taxonomy" id="1123014"/>
    <lineage>
        <taxon>Bacteria</taxon>
        <taxon>Pseudomonadati</taxon>
        <taxon>Pseudomonadota</taxon>
        <taxon>Betaproteobacteria</taxon>
        <taxon>Neisseriales</taxon>
        <taxon>Chromobacteriaceae</taxon>
        <taxon>Pseudogulbenkiania</taxon>
    </lineage>
</organism>
<evidence type="ECO:0000256" key="9">
    <source>
        <dbReference type="ARBA" id="ARBA00022989"/>
    </source>
</evidence>
<comment type="function">
    <text evidence="12">Part of the ABC transporter FtsEX involved in cellular division.</text>
</comment>
<feature type="transmembrane region" description="Helical" evidence="13">
    <location>
        <begin position="170"/>
        <end position="189"/>
    </location>
</feature>
<evidence type="ECO:0000256" key="2">
    <source>
        <dbReference type="ARBA" id="ARBA00007379"/>
    </source>
</evidence>
<evidence type="ECO:0000256" key="10">
    <source>
        <dbReference type="ARBA" id="ARBA00023136"/>
    </source>
</evidence>
<evidence type="ECO:0000256" key="6">
    <source>
        <dbReference type="ARBA" id="ARBA00022519"/>
    </source>
</evidence>
<keyword evidence="6 12" id="KW-0997">Cell inner membrane</keyword>
<dbReference type="PANTHER" id="PTHR47755">
    <property type="entry name" value="CELL DIVISION PROTEIN FTSX"/>
    <property type="match status" value="1"/>
</dbReference>
<evidence type="ECO:0000256" key="11">
    <source>
        <dbReference type="ARBA" id="ARBA00023306"/>
    </source>
</evidence>
<dbReference type="PIRSF" id="PIRSF003097">
    <property type="entry name" value="FtsX"/>
    <property type="match status" value="1"/>
</dbReference>
<accession>A0A1Y6C8V0</accession>
<dbReference type="Proteomes" id="UP000192920">
    <property type="component" value="Unassembled WGS sequence"/>
</dbReference>
<dbReference type="PANTHER" id="PTHR47755:SF1">
    <property type="entry name" value="CELL DIVISION PROTEIN FTSX"/>
    <property type="match status" value="1"/>
</dbReference>
<feature type="transmembrane region" description="Helical" evidence="13">
    <location>
        <begin position="267"/>
        <end position="292"/>
    </location>
</feature>
<comment type="subcellular location">
    <subcellularLocation>
        <location evidence="1">Cell inner membrane</location>
        <topology evidence="1">Multi-pass membrane protein</topology>
    </subcellularLocation>
</comment>
<evidence type="ECO:0000256" key="4">
    <source>
        <dbReference type="ARBA" id="ARBA00021907"/>
    </source>
</evidence>
<sequence length="302" mass="32915">MKHFLYLHLLSARQALVKILRQPFGSLLSLLMLSVALALPLALYLGVESTQAWVGKLTATPQISLFMELSAEDADLAAVKSSLAGNPKVKSVSFVSKAEALAGLEKRNGLDGLAADLDSNPLPDAFVVTPVTLEPGELDMLQKELSGLPMVESAQFDASWAKRLYGMVELVRHLTLFLGAALGLALVLVTHNTIRMQILAHRDEIEVSKLIGASDNFIRRPFLYHALWQGILAGLIAWGLTSWLVATANPAVREFAQLYNERLELRTLTAFELLAMLAATGVLAMLGARLAANHHLRQIEPH</sequence>
<feature type="transmembrane region" description="Helical" evidence="13">
    <location>
        <begin position="27"/>
        <end position="47"/>
    </location>
</feature>
<evidence type="ECO:0000259" key="15">
    <source>
        <dbReference type="Pfam" id="PF18075"/>
    </source>
</evidence>
<dbReference type="NCBIfam" id="TIGR00439">
    <property type="entry name" value="FtsX_Gneg"/>
    <property type="match status" value="1"/>
</dbReference>
<evidence type="ECO:0000256" key="1">
    <source>
        <dbReference type="ARBA" id="ARBA00004429"/>
    </source>
</evidence>
<dbReference type="GO" id="GO:0051301">
    <property type="term" value="P:cell division"/>
    <property type="evidence" value="ECO:0007669"/>
    <property type="project" value="UniProtKB-KW"/>
</dbReference>
<feature type="domain" description="FtsX extracellular" evidence="15">
    <location>
        <begin position="62"/>
        <end position="153"/>
    </location>
</feature>
<keyword evidence="9 13" id="KW-1133">Transmembrane helix</keyword>
<dbReference type="Pfam" id="PF02687">
    <property type="entry name" value="FtsX"/>
    <property type="match status" value="1"/>
</dbReference>
<evidence type="ECO:0000256" key="12">
    <source>
        <dbReference type="PIRNR" id="PIRNR003097"/>
    </source>
</evidence>
<keyword evidence="8 13" id="KW-0812">Transmembrane</keyword>
<evidence type="ECO:0000256" key="5">
    <source>
        <dbReference type="ARBA" id="ARBA00022475"/>
    </source>
</evidence>
<keyword evidence="17" id="KW-1185">Reference proteome</keyword>
<gene>
    <name evidence="16" type="ORF">SAMN02745746_03731</name>
</gene>
<keyword evidence="10 12" id="KW-0472">Membrane</keyword>
<feature type="domain" description="ABC3 transporter permease C-terminal" evidence="14">
    <location>
        <begin position="178"/>
        <end position="291"/>
    </location>
</feature>
<dbReference type="AlphaFoldDB" id="A0A1Y6C8V0"/>
<evidence type="ECO:0000256" key="7">
    <source>
        <dbReference type="ARBA" id="ARBA00022618"/>
    </source>
</evidence>
<evidence type="ECO:0000256" key="8">
    <source>
        <dbReference type="ARBA" id="ARBA00022692"/>
    </source>
</evidence>
<dbReference type="GO" id="GO:0032153">
    <property type="term" value="C:cell division site"/>
    <property type="evidence" value="ECO:0007669"/>
    <property type="project" value="TreeGrafter"/>
</dbReference>
<dbReference type="Pfam" id="PF18075">
    <property type="entry name" value="FtsX_ECD"/>
    <property type="match status" value="1"/>
</dbReference>
<comment type="similarity">
    <text evidence="2 12">Belongs to the ABC-4 integral membrane protein family. FtsX subfamily.</text>
</comment>
<dbReference type="InterPro" id="IPR040690">
    <property type="entry name" value="FtsX_ECD"/>
</dbReference>
<evidence type="ECO:0000313" key="17">
    <source>
        <dbReference type="Proteomes" id="UP000192920"/>
    </source>
</evidence>
<evidence type="ECO:0000259" key="14">
    <source>
        <dbReference type="Pfam" id="PF02687"/>
    </source>
</evidence>
<dbReference type="GO" id="GO:0005886">
    <property type="term" value="C:plasma membrane"/>
    <property type="evidence" value="ECO:0007669"/>
    <property type="project" value="UniProtKB-SubCell"/>
</dbReference>
<dbReference type="Gene3D" id="3.30.70.3040">
    <property type="match status" value="1"/>
</dbReference>
<dbReference type="InterPro" id="IPR047590">
    <property type="entry name" value="FtsX_proteobact-type"/>
</dbReference>
<feature type="transmembrane region" description="Helical" evidence="13">
    <location>
        <begin position="226"/>
        <end position="246"/>
    </location>
</feature>
<dbReference type="RefSeq" id="WP_085277729.1">
    <property type="nucleotide sequence ID" value="NZ_FXAG01000028.1"/>
</dbReference>